<gene>
    <name evidence="2" type="ORF">HNQ55_001361</name>
</gene>
<sequence>MTVNTALDAKHLYACGNSGTGKSANIKVKLSHCERAIIFDPDDEYHTEKGVIRVESPNQLIALLKANANSSLKVAFVAEGLKAFEFWANAAFAWKNCLAIAEEIADVTTAAKAPPCWGKLIRRGRKYGITICAVTQRPAEADKTILSNAAFIRTGALGRLNDRQAVAKEIDIHYDEIARLKPLDWIEFNRADLSVTGGRLGTTAIYDYNRESKAFELRQKETKTHQEKPKAVKKTRKKTPLKK</sequence>
<reference evidence="2 3" key="1">
    <citation type="submission" date="2020-08" db="EMBL/GenBank/DDBJ databases">
        <title>Genomic Encyclopedia of Type Strains, Phase IV (KMG-IV): sequencing the most valuable type-strain genomes for metagenomic binning, comparative biology and taxonomic classification.</title>
        <authorList>
            <person name="Goeker M."/>
        </authorList>
    </citation>
    <scope>NUCLEOTIDE SEQUENCE [LARGE SCALE GENOMIC DNA]</scope>
    <source>
        <strain evidence="2 3">DSM 26287</strain>
    </source>
</reference>
<accession>A0A7X0NG55</accession>
<keyword evidence="3" id="KW-1185">Reference proteome</keyword>
<dbReference type="SUPFAM" id="SSF52540">
    <property type="entry name" value="P-loop containing nucleoside triphosphate hydrolases"/>
    <property type="match status" value="1"/>
</dbReference>
<dbReference type="Gene3D" id="3.40.50.300">
    <property type="entry name" value="P-loop containing nucleotide triphosphate hydrolases"/>
    <property type="match status" value="1"/>
</dbReference>
<dbReference type="PANTHER" id="PTHR42957:SF1">
    <property type="entry name" value="HELICASE MJ1565-RELATED"/>
    <property type="match status" value="1"/>
</dbReference>
<dbReference type="InterPro" id="IPR027417">
    <property type="entry name" value="P-loop_NTPase"/>
</dbReference>
<comment type="caution">
    <text evidence="2">The sequence shown here is derived from an EMBL/GenBank/DDBJ whole genome shotgun (WGS) entry which is preliminary data.</text>
</comment>
<proteinExistence type="predicted"/>
<dbReference type="RefSeq" id="WP_184423672.1">
    <property type="nucleotide sequence ID" value="NZ_AP027362.1"/>
</dbReference>
<organism evidence="2 3">
    <name type="scientific">Thalassotalea piscium</name>
    <dbReference type="NCBI Taxonomy" id="1230533"/>
    <lineage>
        <taxon>Bacteria</taxon>
        <taxon>Pseudomonadati</taxon>
        <taxon>Pseudomonadota</taxon>
        <taxon>Gammaproteobacteria</taxon>
        <taxon>Alteromonadales</taxon>
        <taxon>Colwelliaceae</taxon>
        <taxon>Thalassotalea</taxon>
    </lineage>
</organism>
<name>A0A7X0NG55_9GAMM</name>
<evidence type="ECO:0000313" key="2">
    <source>
        <dbReference type="EMBL" id="MBB6542861.1"/>
    </source>
</evidence>
<feature type="compositionally biased region" description="Basic residues" evidence="1">
    <location>
        <begin position="231"/>
        <end position="243"/>
    </location>
</feature>
<evidence type="ECO:0000256" key="1">
    <source>
        <dbReference type="SAM" id="MobiDB-lite"/>
    </source>
</evidence>
<dbReference type="PANTHER" id="PTHR42957">
    <property type="entry name" value="HELICASE MJ1565-RELATED"/>
    <property type="match status" value="1"/>
</dbReference>
<feature type="compositionally biased region" description="Basic and acidic residues" evidence="1">
    <location>
        <begin position="218"/>
        <end position="230"/>
    </location>
</feature>
<evidence type="ECO:0000313" key="3">
    <source>
        <dbReference type="Proteomes" id="UP000537141"/>
    </source>
</evidence>
<dbReference type="Proteomes" id="UP000537141">
    <property type="component" value="Unassembled WGS sequence"/>
</dbReference>
<evidence type="ECO:0008006" key="4">
    <source>
        <dbReference type="Google" id="ProtNLM"/>
    </source>
</evidence>
<feature type="region of interest" description="Disordered" evidence="1">
    <location>
        <begin position="218"/>
        <end position="243"/>
    </location>
</feature>
<dbReference type="AlphaFoldDB" id="A0A7X0NG55"/>
<dbReference type="InterPro" id="IPR008571">
    <property type="entry name" value="HerA-like"/>
</dbReference>
<dbReference type="EMBL" id="JACHHU010000008">
    <property type="protein sequence ID" value="MBB6542861.1"/>
    <property type="molecule type" value="Genomic_DNA"/>
</dbReference>
<protein>
    <recommendedName>
        <fullName evidence="4">ATP-binding protein</fullName>
    </recommendedName>
</protein>